<feature type="region of interest" description="Disordered" evidence="2">
    <location>
        <begin position="1052"/>
        <end position="1071"/>
    </location>
</feature>
<feature type="compositionally biased region" description="Polar residues" evidence="2">
    <location>
        <begin position="1302"/>
        <end position="1314"/>
    </location>
</feature>
<feature type="compositionally biased region" description="Basic and acidic residues" evidence="2">
    <location>
        <begin position="961"/>
        <end position="975"/>
    </location>
</feature>
<feature type="region of interest" description="Disordered" evidence="2">
    <location>
        <begin position="810"/>
        <end position="837"/>
    </location>
</feature>
<feature type="compositionally biased region" description="Basic residues" evidence="2">
    <location>
        <begin position="500"/>
        <end position="512"/>
    </location>
</feature>
<feature type="compositionally biased region" description="Polar residues" evidence="2">
    <location>
        <begin position="515"/>
        <end position="528"/>
    </location>
</feature>
<feature type="compositionally biased region" description="Polar residues" evidence="2">
    <location>
        <begin position="1745"/>
        <end position="1756"/>
    </location>
</feature>
<feature type="compositionally biased region" description="Basic residues" evidence="2">
    <location>
        <begin position="266"/>
        <end position="276"/>
    </location>
</feature>
<feature type="region of interest" description="Disordered" evidence="2">
    <location>
        <begin position="1520"/>
        <end position="1568"/>
    </location>
</feature>
<feature type="compositionally biased region" description="Polar residues" evidence="2">
    <location>
        <begin position="1594"/>
        <end position="1611"/>
    </location>
</feature>
<feature type="compositionally biased region" description="Low complexity" evidence="2">
    <location>
        <begin position="280"/>
        <end position="294"/>
    </location>
</feature>
<feature type="region of interest" description="Disordered" evidence="2">
    <location>
        <begin position="1590"/>
        <end position="1618"/>
    </location>
</feature>
<keyword evidence="3" id="KW-0732">Signal</keyword>
<feature type="compositionally biased region" description="Polar residues" evidence="2">
    <location>
        <begin position="1415"/>
        <end position="1432"/>
    </location>
</feature>
<feature type="compositionally biased region" description="Polar residues" evidence="2">
    <location>
        <begin position="678"/>
        <end position="693"/>
    </location>
</feature>
<keyword evidence="4" id="KW-1185">Reference proteome</keyword>
<protein>
    <submittedName>
        <fullName evidence="5">Uncharacterized protein LOC100647502</fullName>
    </submittedName>
</protein>
<feature type="compositionally biased region" description="Polar residues" evidence="2">
    <location>
        <begin position="1324"/>
        <end position="1334"/>
    </location>
</feature>
<reference evidence="5" key="1">
    <citation type="submission" date="2025-08" db="UniProtKB">
        <authorList>
            <consortium name="RefSeq"/>
        </authorList>
    </citation>
    <scope>IDENTIFICATION</scope>
</reference>
<feature type="region of interest" description="Disordered" evidence="2">
    <location>
        <begin position="644"/>
        <end position="715"/>
    </location>
</feature>
<feature type="coiled-coil region" evidence="1">
    <location>
        <begin position="81"/>
        <end position="111"/>
    </location>
</feature>
<evidence type="ECO:0000313" key="5">
    <source>
        <dbReference type="RefSeq" id="XP_003396583.2"/>
    </source>
</evidence>
<feature type="compositionally biased region" description="Basic residues" evidence="2">
    <location>
        <begin position="989"/>
        <end position="998"/>
    </location>
</feature>
<feature type="region of interest" description="Disordered" evidence="2">
    <location>
        <begin position="2120"/>
        <end position="2140"/>
    </location>
</feature>
<gene>
    <name evidence="5" type="primary">LOC100647502</name>
</gene>
<feature type="region of interest" description="Disordered" evidence="2">
    <location>
        <begin position="1743"/>
        <end position="1790"/>
    </location>
</feature>
<organism evidence="4 5">
    <name type="scientific">Bombus terrestris</name>
    <name type="common">Buff-tailed bumblebee</name>
    <name type="synonym">Apis terrestris</name>
    <dbReference type="NCBI Taxonomy" id="30195"/>
    <lineage>
        <taxon>Eukaryota</taxon>
        <taxon>Metazoa</taxon>
        <taxon>Ecdysozoa</taxon>
        <taxon>Arthropoda</taxon>
        <taxon>Hexapoda</taxon>
        <taxon>Insecta</taxon>
        <taxon>Pterygota</taxon>
        <taxon>Neoptera</taxon>
        <taxon>Endopterygota</taxon>
        <taxon>Hymenoptera</taxon>
        <taxon>Apocrita</taxon>
        <taxon>Aculeata</taxon>
        <taxon>Apoidea</taxon>
        <taxon>Anthophila</taxon>
        <taxon>Apidae</taxon>
        <taxon>Bombus</taxon>
        <taxon>Bombus</taxon>
    </lineage>
</organism>
<accession>A0A9B0C199</accession>
<feature type="compositionally biased region" description="Polar residues" evidence="2">
    <location>
        <begin position="183"/>
        <end position="195"/>
    </location>
</feature>
<feature type="compositionally biased region" description="Low complexity" evidence="2">
    <location>
        <begin position="1433"/>
        <end position="1452"/>
    </location>
</feature>
<feature type="chain" id="PRO_5038941673" evidence="3">
    <location>
        <begin position="27"/>
        <end position="2293"/>
    </location>
</feature>
<feature type="region of interest" description="Disordered" evidence="2">
    <location>
        <begin position="484"/>
        <end position="540"/>
    </location>
</feature>
<name>A0A9B0C199_BOMTE</name>
<evidence type="ECO:0000256" key="2">
    <source>
        <dbReference type="SAM" id="MobiDB-lite"/>
    </source>
</evidence>
<feature type="compositionally biased region" description="Low complexity" evidence="2">
    <location>
        <begin position="2123"/>
        <end position="2136"/>
    </location>
</feature>
<feature type="compositionally biased region" description="Low complexity" evidence="2">
    <location>
        <begin position="818"/>
        <end position="833"/>
    </location>
</feature>
<evidence type="ECO:0000256" key="3">
    <source>
        <dbReference type="SAM" id="SignalP"/>
    </source>
</evidence>
<feature type="compositionally biased region" description="Basic and acidic residues" evidence="2">
    <location>
        <begin position="2012"/>
        <end position="2048"/>
    </location>
</feature>
<feature type="compositionally biased region" description="Polar residues" evidence="2">
    <location>
        <begin position="1058"/>
        <end position="1071"/>
    </location>
</feature>
<evidence type="ECO:0000256" key="1">
    <source>
        <dbReference type="SAM" id="Coils"/>
    </source>
</evidence>
<feature type="region of interest" description="Disordered" evidence="2">
    <location>
        <begin position="2065"/>
        <end position="2091"/>
    </location>
</feature>
<dbReference type="OrthoDB" id="6382824at2759"/>
<proteinExistence type="predicted"/>
<dbReference type="Proteomes" id="UP000835206">
    <property type="component" value="Chromosome 7"/>
</dbReference>
<feature type="region of interest" description="Disordered" evidence="2">
    <location>
        <begin position="170"/>
        <end position="195"/>
    </location>
</feature>
<feature type="compositionally biased region" description="Basic and acidic residues" evidence="2">
    <location>
        <begin position="1770"/>
        <end position="1779"/>
    </location>
</feature>
<feature type="region of interest" description="Disordered" evidence="2">
    <location>
        <begin position="1982"/>
        <end position="2050"/>
    </location>
</feature>
<feature type="compositionally biased region" description="Low complexity" evidence="2">
    <location>
        <begin position="1342"/>
        <end position="1363"/>
    </location>
</feature>
<feature type="compositionally biased region" description="Polar residues" evidence="2">
    <location>
        <begin position="1530"/>
        <end position="1539"/>
    </location>
</feature>
<dbReference type="GeneID" id="100647502"/>
<feature type="compositionally biased region" description="Basic and acidic residues" evidence="2">
    <location>
        <begin position="1982"/>
        <end position="2004"/>
    </location>
</feature>
<feature type="compositionally biased region" description="Polar residues" evidence="2">
    <location>
        <begin position="2070"/>
        <end position="2088"/>
    </location>
</feature>
<feature type="compositionally biased region" description="Low complexity" evidence="2">
    <location>
        <begin position="891"/>
        <end position="915"/>
    </location>
</feature>
<dbReference type="RefSeq" id="XP_003396583.2">
    <property type="nucleotide sequence ID" value="XM_003396535.4"/>
</dbReference>
<feature type="coiled-coil region" evidence="1">
    <location>
        <begin position="312"/>
        <end position="447"/>
    </location>
</feature>
<keyword evidence="1" id="KW-0175">Coiled coil</keyword>
<feature type="compositionally biased region" description="Polar residues" evidence="2">
    <location>
        <begin position="1003"/>
        <end position="1043"/>
    </location>
</feature>
<feature type="region of interest" description="Disordered" evidence="2">
    <location>
        <begin position="1400"/>
        <end position="1452"/>
    </location>
</feature>
<feature type="compositionally biased region" description="Low complexity" evidence="2">
    <location>
        <begin position="926"/>
        <end position="940"/>
    </location>
</feature>
<evidence type="ECO:0000313" key="4">
    <source>
        <dbReference type="Proteomes" id="UP000835206"/>
    </source>
</evidence>
<feature type="signal peptide" evidence="3">
    <location>
        <begin position="1"/>
        <end position="26"/>
    </location>
</feature>
<feature type="region of interest" description="Disordered" evidence="2">
    <location>
        <begin position="258"/>
        <end position="304"/>
    </location>
</feature>
<feature type="region of interest" description="Disordered" evidence="2">
    <location>
        <begin position="889"/>
        <end position="1043"/>
    </location>
</feature>
<feature type="compositionally biased region" description="Polar residues" evidence="2">
    <location>
        <begin position="702"/>
        <end position="715"/>
    </location>
</feature>
<feature type="region of interest" description="Disordered" evidence="2">
    <location>
        <begin position="1280"/>
        <end position="1367"/>
    </location>
</feature>
<dbReference type="KEGG" id="bter:100647502"/>
<feature type="compositionally biased region" description="Basic and acidic residues" evidence="2">
    <location>
        <begin position="295"/>
        <end position="304"/>
    </location>
</feature>
<sequence length="2293" mass="260017">MIVRRCLALTVSTCLILSVKFDVVQAERWSRQVSNSEWIPLANPRATQTQLEQNNPAAAPLASGSAQLPQLPQLSLPPALQQQYQEQLLQLQKTQENIQKLLLLQQQLRAQQQLLQTQAFLPSGFSNTDDGKQLHQVGLEGTQVADLSSEDLVPPLPASEALPPVFPAQNFLNQRPRPHPPTKQDTSLPQEFTNLSGQDIKNGQLLQQGQNIGNVGQIEENQRQGTKQLKEPTQASLLPHGESAQDEEEEVQLVYVPAETLAQRGQPKRNRGRKQYPLRQQHQQQQQQQPQQPQQHHESPSVDTLHDQDAFARQILQQIQQEREEKAQFFKEERMKEIARLNEEQRALERKARLQQEALQREQELQRQREAEKKKKELEKLEELAKQRELERIREAREKQRLEELERRRLAEIRAKEEKRRAEEAARQKEAERLAALERQKELEVQQALKQQQLLDKQRENEARVSGPENHDIQTHALPLIRDQHQQFHHQHPSETSRQSKNKIRGRQRPKTHYQDQQNYREPTTTPSPNQPPLAVYMGSTSSNTANVKVSDVLRILKDAKTIAVLDTVGPDTPQVFVGPTSLDPPTGYAKFDLPYLSSIDHNRVERKVDKLPFFVAPLSFDPPPGYSKIPFPAPHIGSVVVNTLDNAPNPKDSDDQNPSPTPIIEPNSYIDGLDSVSDFTTPSYEPQTTISYSPEPLSTPKYEQTYTASPSPGYSGSRFRFRQFYSDNKPASVVSTSYYDDQRTTTKKQKYYDENSRTTEVSIQNPKVETAVSQVEEVSYSTTPSFKEETIGQQDSSGQLTLINQQLSQQRETQEYNTGGQYSQQNSQSNTGLVGSFGGEITAGDINDVRAPVGPTQYSLPAELPAISPHLPGLVNSLLDKNEAKLHAATTTTTTSSTTTTTTTTQRTPTTTYRPRSRQRNRLVSTRPRTTTETPSTRSNIDRSRRPYNRSRSRFTTTTEEYRESAYEPTKSRIPETTLRYNVEQRRPTSRTHKYRSRDKTSQQSEVLGHAQSPQTEQSYDTVPQGDSNSPTSNGFIQPTRPESSILRQLDSSSSLNDYTPENYPSTIVSTTENYPSLHDVTVNHATALVSEVYSRSHNYAQNIQENPRYRSSYDQSTLEHTGLEKTPVNGFNYQVQSGESLDQGIVQRPKDYQLDGKAENSDFELATTVDPRLRTPEEQRYSPVYEVNVPQNQPEYSLTGQDNLHRVEGDKIQTGVGDGNPNEQPIFIPLPENKQEDYELSVSSTELPLSDITTETITTSTTPVVIRQRVRGRIGTRLHHEPSVQTRNRGSQDEYVRFNVVNQDSTRTTSNRQRVRSRPRTQNHGSQVQTDGNEYIKIHAVQQQRQATTTPAPSTTTTTVRPTEEDIDYGFIRPPNFRPVHPVDNRFQTAVTYRPQLPEVPQESLLPNDEATVESSPPQTQLLKNRQKYQPTPNRRLPLKPTTLPSPITTPEITTTTEVIPVATVLPDDTIYTVRPRSRPDEIKQTRIRSRIRRPGRKRVSTTSTTESVLEAHNELPLDENYPPIRPQSVTTEQQQEPYEDNYDNGGGFSGGVRNPTEHQFYESSSENYPPEFVLNFGNYPAQAVQRDEYDQTQLTNNSPGKYSQTSRTRPSEDNHQTTADIYGAESQWSTKLTRTSFQPSFAVNQVPEEASKNGQWFHESLKNVNPPEIITAAPEVSSVTLVVSSDDKKIEKTQKEEEEDESMLMGTTIFGRKTGIQDHTEKMNMTEMSTNITEIKQKTNSEIEGDQNGNSSLMDKVDSSTEQQSTDFEKIVRKSDNSTTGRKITRRRRVRVRVRPAVDDFVTAESQHFNSALNGLFQGQYKYNPIREPKPLAGASASAEKSILQDFLSDILKNDEPTKITTTEVPETAWTMSPAVTTPMVIPEDVSGTTEIQITTIPTTYKIEETTITESPYEDLFIKLIKKPHDNIKINEQEKKEKNEKKIVTGEKEQQTWETTKKWNRKNFQNTLSFVSIAGKYTTKDNDESKSNDELNDSESFRNIEEINFNQKESNRKNDVLEDRSEVDRDSTIEFEESNKGSKDEDYNHPKNHRAKWSEVRYPSAFDHSKSSSWNYDSKTSGRSATTSIPGLVTKKEGDTSVKTLSDYVQAIFDTMKSAEEETTVTNTENPDETTTTGLPVFNTDIPDHVNESKQEILVDNEKIFKLKDDEVKMTTQASFEELQTIGDVNENGKESTETESTTNIDLENATTLGRIDMIADTTTSSTSENYFANDPSLSTTLKPSSTTLLINSTESILGKVLRTSTTTKVSHMTEICYRGRCVMTRPSRDDQFR</sequence>